<accession>A0A974RZL5</accession>
<proteinExistence type="predicted"/>
<evidence type="ECO:0000313" key="2">
    <source>
        <dbReference type="Proteomes" id="UP000595278"/>
    </source>
</evidence>
<organism evidence="1 2">
    <name type="scientific">Entomomonas asaccharolytica</name>
    <dbReference type="NCBI Taxonomy" id="2785331"/>
    <lineage>
        <taxon>Bacteria</taxon>
        <taxon>Pseudomonadati</taxon>
        <taxon>Pseudomonadota</taxon>
        <taxon>Gammaproteobacteria</taxon>
        <taxon>Pseudomonadales</taxon>
        <taxon>Pseudomonadaceae</taxon>
        <taxon>Entomomonas</taxon>
    </lineage>
</organism>
<dbReference type="Proteomes" id="UP000595278">
    <property type="component" value="Chromosome"/>
</dbReference>
<dbReference type="EMBL" id="CP067393">
    <property type="protein sequence ID" value="QQP87199.1"/>
    <property type="molecule type" value="Genomic_DNA"/>
</dbReference>
<protein>
    <recommendedName>
        <fullName evidence="3">Outer membrane lipoprotein SlyB</fullName>
    </recommendedName>
</protein>
<dbReference type="AlphaFoldDB" id="A0A974RZL5"/>
<sequence length="176" mass="18194">MKQNITVLTVLLMLLGIAGCMPKLDSKTYGREEVRNIQNVTLGTILNLRPVRIDGSRSGVGAGAGAIAGGAAGASGGANSFGDAAGVVVGAVIGAVAVGLIGTVTEEGLTRTDGVEMIIKQDGEDGRLISIVQEVDPNQIIRVGDRVYIIVNSYNKVRIAQTGQNIADQQQPKNNP</sequence>
<dbReference type="KEGG" id="eaz:JHT90_11075"/>
<evidence type="ECO:0008006" key="3">
    <source>
        <dbReference type="Google" id="ProtNLM"/>
    </source>
</evidence>
<gene>
    <name evidence="1" type="ORF">JHT90_11075</name>
</gene>
<evidence type="ECO:0000313" key="1">
    <source>
        <dbReference type="EMBL" id="QQP87199.1"/>
    </source>
</evidence>
<reference evidence="1 2" key="1">
    <citation type="submission" date="2021-01" db="EMBL/GenBank/DDBJ databases">
        <title>Entomomonas sp. F2A isolated from a house cricket (Acheta domesticus).</title>
        <authorList>
            <person name="Spergser J."/>
            <person name="Busse H.-J."/>
        </authorList>
    </citation>
    <scope>NUCLEOTIDE SEQUENCE [LARGE SCALE GENOMIC DNA]</scope>
    <source>
        <strain evidence="1 2">F2A</strain>
    </source>
</reference>
<name>A0A974RZL5_9GAMM</name>
<dbReference type="PROSITE" id="PS51257">
    <property type="entry name" value="PROKAR_LIPOPROTEIN"/>
    <property type="match status" value="1"/>
</dbReference>
<keyword evidence="2" id="KW-1185">Reference proteome</keyword>